<reference evidence="1" key="1">
    <citation type="journal article" date="2020" name="Stud. Mycol.">
        <title>101 Dothideomycetes genomes: a test case for predicting lifestyles and emergence of pathogens.</title>
        <authorList>
            <person name="Haridas S."/>
            <person name="Albert R."/>
            <person name="Binder M."/>
            <person name="Bloem J."/>
            <person name="Labutti K."/>
            <person name="Salamov A."/>
            <person name="Andreopoulos B."/>
            <person name="Baker S."/>
            <person name="Barry K."/>
            <person name="Bills G."/>
            <person name="Bluhm B."/>
            <person name="Cannon C."/>
            <person name="Castanera R."/>
            <person name="Culley D."/>
            <person name="Daum C."/>
            <person name="Ezra D."/>
            <person name="Gonzalez J."/>
            <person name="Henrissat B."/>
            <person name="Kuo A."/>
            <person name="Liang C."/>
            <person name="Lipzen A."/>
            <person name="Lutzoni F."/>
            <person name="Magnuson J."/>
            <person name="Mondo S."/>
            <person name="Nolan M."/>
            <person name="Ohm R."/>
            <person name="Pangilinan J."/>
            <person name="Park H.-J."/>
            <person name="Ramirez L."/>
            <person name="Alfaro M."/>
            <person name="Sun H."/>
            <person name="Tritt A."/>
            <person name="Yoshinaga Y."/>
            <person name="Zwiers L.-H."/>
            <person name="Turgeon B."/>
            <person name="Goodwin S."/>
            <person name="Spatafora J."/>
            <person name="Crous P."/>
            <person name="Grigoriev I."/>
        </authorList>
    </citation>
    <scope>NUCLEOTIDE SEQUENCE</scope>
    <source>
        <strain evidence="1">CBS 525.71</strain>
    </source>
</reference>
<protein>
    <submittedName>
        <fullName evidence="1">Uncharacterized protein</fullName>
    </submittedName>
</protein>
<sequence>MADYNNCQQNDTPVKAKVWGAIEYLEAKEIPHYKEDVFWHFKVSYCQGWAMISDDSIDRRHHHTEGLEHRGRPSVMSNYHLKEMDCIIREEGFEARKLTWNQLAWEAGLEGVTEQTIARTMGETMECSKCIACCKSWCNDSTAQHCKKWAKHMKERYPEPYMWWHVRFSDEVHWAIKPGERYCKDCIQVREEKDTYEKNLNRSDLIFYNIRRNSNGKMKQKDYISQILVPVVKPWIERSDTFCLEEDSNSGHGPGKSNIVRTWKDRQQAQHSNFTHYFNYHNSPDLTIIENCWQLPKQHVEKFPHWDEQDTKDLALEGWEKISQQFTNNCVDTIPQCLQDCVDMDGQMTGW</sequence>
<comment type="caution">
    <text evidence="1">The sequence shown here is derived from an EMBL/GenBank/DDBJ whole genome shotgun (WGS) entry which is preliminary data.</text>
</comment>
<dbReference type="Proteomes" id="UP000799754">
    <property type="component" value="Unassembled WGS sequence"/>
</dbReference>
<name>A0ACB6SGT9_9PLEO</name>
<evidence type="ECO:0000313" key="1">
    <source>
        <dbReference type="EMBL" id="KAF2633510.1"/>
    </source>
</evidence>
<proteinExistence type="predicted"/>
<accession>A0ACB6SGT9</accession>
<dbReference type="EMBL" id="MU006701">
    <property type="protein sequence ID" value="KAF2633510.1"/>
    <property type="molecule type" value="Genomic_DNA"/>
</dbReference>
<evidence type="ECO:0000313" key="2">
    <source>
        <dbReference type="Proteomes" id="UP000799754"/>
    </source>
</evidence>
<organism evidence="1 2">
    <name type="scientific">Macroventuria anomochaeta</name>
    <dbReference type="NCBI Taxonomy" id="301207"/>
    <lineage>
        <taxon>Eukaryota</taxon>
        <taxon>Fungi</taxon>
        <taxon>Dikarya</taxon>
        <taxon>Ascomycota</taxon>
        <taxon>Pezizomycotina</taxon>
        <taxon>Dothideomycetes</taxon>
        <taxon>Pleosporomycetidae</taxon>
        <taxon>Pleosporales</taxon>
        <taxon>Pleosporineae</taxon>
        <taxon>Didymellaceae</taxon>
        <taxon>Macroventuria</taxon>
    </lineage>
</organism>
<gene>
    <name evidence="1" type="ORF">BU25DRAFT_427022</name>
</gene>
<keyword evidence="2" id="KW-1185">Reference proteome</keyword>